<evidence type="ECO:0000313" key="4">
    <source>
        <dbReference type="Proteomes" id="UP000038010"/>
    </source>
</evidence>
<dbReference type="VEuPathDB" id="FungiDB:AB675_3577"/>
<proteinExistence type="predicted"/>
<feature type="transmembrane region" description="Helical" evidence="2">
    <location>
        <begin position="205"/>
        <end position="226"/>
    </location>
</feature>
<dbReference type="Proteomes" id="UP000038010">
    <property type="component" value="Unassembled WGS sequence"/>
</dbReference>
<protein>
    <submittedName>
        <fullName evidence="3">Uncharacterized protein</fullName>
    </submittedName>
</protein>
<name>A0A0N1NYQ6_9EURO</name>
<dbReference type="EMBL" id="LFJN01000014">
    <property type="protein sequence ID" value="KPI39580.1"/>
    <property type="molecule type" value="Genomic_DNA"/>
</dbReference>
<dbReference type="OrthoDB" id="3344043at2759"/>
<gene>
    <name evidence="3" type="ORF">AB675_3577</name>
</gene>
<dbReference type="RefSeq" id="XP_017999543.1">
    <property type="nucleotide sequence ID" value="XM_018143639.1"/>
</dbReference>
<feature type="transmembrane region" description="Helical" evidence="2">
    <location>
        <begin position="562"/>
        <end position="583"/>
    </location>
</feature>
<dbReference type="STRING" id="1664694.A0A0N1NYQ6"/>
<evidence type="ECO:0000256" key="2">
    <source>
        <dbReference type="SAM" id="Phobius"/>
    </source>
</evidence>
<feature type="compositionally biased region" description="Basic and acidic residues" evidence="1">
    <location>
        <begin position="1"/>
        <end position="19"/>
    </location>
</feature>
<keyword evidence="2" id="KW-0812">Transmembrane</keyword>
<evidence type="ECO:0000256" key="1">
    <source>
        <dbReference type="SAM" id="MobiDB-lite"/>
    </source>
</evidence>
<sequence length="670" mass="72498">MAEKAVNHNNADETSKDNIDVETTETGVPSTSSSEEDVVEAEIMKGATLSLAMGAFVPCIPVAIVSSVLLTLIFHNEIKAPFTVVQQISTSHSTGFVNTTRTDLQALENGGKAVYWVWATTATTPGTLHTIASITGKIMPFLTSTSMALVAFFAGRRVVQASKKLKYKSIPTPHQMSILISLLNGSGVSPIWQTLKYRMQAHETLVQPVHLAFWSLLWIVAITLAIQGVDSWFGVAVQPVTVDLLRISNTTSSFGRGLDPTICDSLTHDLPCIGDSSKNCTYPCSITTWSSSSHTQRFGLQHAQEGAEVLMNNSLSDFVANVSTGNYYDYNAQHFFLGDIQSNATLDFSALVNSVQTQCHVITQDCDVGEGFTCGSFSAPSFAWSGAVGLNPPVGAGLNNESNVGIQFFNSSNHSDAVGRNGSTNLFAMQNPIPFLVWSKGFPPVDTSSDQFAYMRDNHYIGSDASGDPVFILDCEMSIYHGRYNWTNGVIPTGGLYDLALAEPEYGALYSAAFAMDTALGHLSLQDAAALAAYQDKPETLATRFNDVLVTMVPKAPLWTLIALKAVYALFALVLAVLAVALAEPLTTQDIKERLTINGLAAGLFEAESHLKTGVKEMEELFDEHKHQATRTVQKVGIVQNERGGWTWASTMQLANNLGLNPLKIERLEN</sequence>
<feature type="compositionally biased region" description="Polar residues" evidence="1">
    <location>
        <begin position="24"/>
        <end position="33"/>
    </location>
</feature>
<comment type="caution">
    <text evidence="3">The sequence shown here is derived from an EMBL/GenBank/DDBJ whole genome shotgun (WGS) entry which is preliminary data.</text>
</comment>
<feature type="transmembrane region" description="Helical" evidence="2">
    <location>
        <begin position="138"/>
        <end position="155"/>
    </location>
</feature>
<accession>A0A0N1NYQ6</accession>
<reference evidence="3 4" key="1">
    <citation type="submission" date="2015-06" db="EMBL/GenBank/DDBJ databases">
        <title>Draft genome of the ant-associated black yeast Phialophora attae CBS 131958.</title>
        <authorList>
            <person name="Moreno L.F."/>
            <person name="Stielow B.J."/>
            <person name="de Hoog S."/>
            <person name="Vicente V.A."/>
            <person name="Weiss V.A."/>
            <person name="de Vries M."/>
            <person name="Cruz L.M."/>
            <person name="Souza E.M."/>
        </authorList>
    </citation>
    <scope>NUCLEOTIDE SEQUENCE [LARGE SCALE GENOMIC DNA]</scope>
    <source>
        <strain evidence="3 4">CBS 131958</strain>
    </source>
</reference>
<evidence type="ECO:0000313" key="3">
    <source>
        <dbReference type="EMBL" id="KPI39580.1"/>
    </source>
</evidence>
<keyword evidence="2" id="KW-0472">Membrane</keyword>
<feature type="region of interest" description="Disordered" evidence="1">
    <location>
        <begin position="1"/>
        <end position="37"/>
    </location>
</feature>
<keyword evidence="4" id="KW-1185">Reference proteome</keyword>
<keyword evidence="2" id="KW-1133">Transmembrane helix</keyword>
<feature type="transmembrane region" description="Helical" evidence="2">
    <location>
        <begin position="51"/>
        <end position="74"/>
    </location>
</feature>
<dbReference type="AlphaFoldDB" id="A0A0N1NYQ6"/>
<organism evidence="3 4">
    <name type="scientific">Cyphellophora attinorum</name>
    <dbReference type="NCBI Taxonomy" id="1664694"/>
    <lineage>
        <taxon>Eukaryota</taxon>
        <taxon>Fungi</taxon>
        <taxon>Dikarya</taxon>
        <taxon>Ascomycota</taxon>
        <taxon>Pezizomycotina</taxon>
        <taxon>Eurotiomycetes</taxon>
        <taxon>Chaetothyriomycetidae</taxon>
        <taxon>Chaetothyriales</taxon>
        <taxon>Cyphellophoraceae</taxon>
        <taxon>Cyphellophora</taxon>
    </lineage>
</organism>
<dbReference type="GeneID" id="28735519"/>